<dbReference type="GO" id="GO:0008649">
    <property type="term" value="F:rRNA methyltransferase activity"/>
    <property type="evidence" value="ECO:0007669"/>
    <property type="project" value="InterPro"/>
</dbReference>
<dbReference type="FunFam" id="1.10.940.10:FF:000006">
    <property type="entry name" value="16S rRNA (Cytosine(967)-C(5))-methyltransferase RsmB"/>
    <property type="match status" value="1"/>
</dbReference>
<dbReference type="AlphaFoldDB" id="S0KPC1"/>
<evidence type="ECO:0000256" key="3">
    <source>
        <dbReference type="ARBA" id="ARBA00007494"/>
    </source>
</evidence>
<evidence type="ECO:0000256" key="7">
    <source>
        <dbReference type="ARBA" id="ARBA00022603"/>
    </source>
</evidence>
<feature type="active site" description="Nucleophile" evidence="14">
    <location>
        <position position="387"/>
    </location>
</feature>
<dbReference type="InterPro" id="IPR006027">
    <property type="entry name" value="NusB_RsmB_TIM44"/>
</dbReference>
<evidence type="ECO:0000313" key="16">
    <source>
        <dbReference type="EMBL" id="EOT86126.1"/>
    </source>
</evidence>
<dbReference type="CDD" id="cd02440">
    <property type="entry name" value="AdoMet_MTases"/>
    <property type="match status" value="1"/>
</dbReference>
<dbReference type="GO" id="GO:0006355">
    <property type="term" value="P:regulation of DNA-templated transcription"/>
    <property type="evidence" value="ECO:0007669"/>
    <property type="project" value="InterPro"/>
</dbReference>
<dbReference type="GO" id="GO:0003723">
    <property type="term" value="F:RNA binding"/>
    <property type="evidence" value="ECO:0007669"/>
    <property type="project" value="UniProtKB-UniRule"/>
</dbReference>
<comment type="function">
    <text evidence="1">Specifically methylates the cytosine at position 967 (m5C967) of 16S rRNA.</text>
</comment>
<dbReference type="NCBIfam" id="NF011494">
    <property type="entry name" value="PRK14902.1"/>
    <property type="match status" value="1"/>
</dbReference>
<reference evidence="16 17" key="1">
    <citation type="submission" date="2013-03" db="EMBL/GenBank/DDBJ databases">
        <title>The Genome Sequence of Enterococcus sulfureus ATCC_49903 (PacBio/Illumina hybrid assembly).</title>
        <authorList>
            <consortium name="The Broad Institute Genomics Platform"/>
            <consortium name="The Broad Institute Genome Sequencing Center for Infectious Disease"/>
            <person name="Earl A."/>
            <person name="Russ C."/>
            <person name="Gilmore M."/>
            <person name="Surin D."/>
            <person name="Walker B."/>
            <person name="Young S."/>
            <person name="Zeng Q."/>
            <person name="Gargeya S."/>
            <person name="Fitzgerald M."/>
            <person name="Haas B."/>
            <person name="Abouelleil A."/>
            <person name="Allen A.W."/>
            <person name="Alvarado L."/>
            <person name="Arachchi H.M."/>
            <person name="Berlin A.M."/>
            <person name="Chapman S.B."/>
            <person name="Gainer-Dewar J."/>
            <person name="Goldberg J."/>
            <person name="Griggs A."/>
            <person name="Gujja S."/>
            <person name="Hansen M."/>
            <person name="Howarth C."/>
            <person name="Imamovic A."/>
            <person name="Ireland A."/>
            <person name="Larimer J."/>
            <person name="McCowan C."/>
            <person name="Murphy C."/>
            <person name="Pearson M."/>
            <person name="Poon T.W."/>
            <person name="Priest M."/>
            <person name="Roberts A."/>
            <person name="Saif S."/>
            <person name="Shea T."/>
            <person name="Sisk P."/>
            <person name="Sykes S."/>
            <person name="Wortman J."/>
            <person name="Nusbaum C."/>
            <person name="Birren B."/>
        </authorList>
    </citation>
    <scope>NUCLEOTIDE SEQUENCE [LARGE SCALE GENOMIC DNA]</scope>
    <source>
        <strain evidence="16 17">ATCC 49903</strain>
    </source>
</reference>
<dbReference type="eggNOG" id="COG0781">
    <property type="taxonomic scope" value="Bacteria"/>
</dbReference>
<dbReference type="PROSITE" id="PS01153">
    <property type="entry name" value="NOL1_NOP2_SUN"/>
    <property type="match status" value="1"/>
</dbReference>
<feature type="binding site" evidence="14">
    <location>
        <position position="287"/>
    </location>
    <ligand>
        <name>S-adenosyl-L-methionine</name>
        <dbReference type="ChEBI" id="CHEBI:59789"/>
    </ligand>
</feature>
<dbReference type="Pfam" id="PF01029">
    <property type="entry name" value="NusB"/>
    <property type="match status" value="1"/>
</dbReference>
<evidence type="ECO:0000256" key="5">
    <source>
        <dbReference type="ARBA" id="ARBA00022490"/>
    </source>
</evidence>
<keyword evidence="6" id="KW-0698">rRNA processing</keyword>
<evidence type="ECO:0000313" key="17">
    <source>
        <dbReference type="Proteomes" id="UP000015961"/>
    </source>
</evidence>
<evidence type="ECO:0000256" key="6">
    <source>
        <dbReference type="ARBA" id="ARBA00022552"/>
    </source>
</evidence>
<dbReference type="SUPFAM" id="SSF53335">
    <property type="entry name" value="S-adenosyl-L-methionine-dependent methyltransferases"/>
    <property type="match status" value="1"/>
</dbReference>
<dbReference type="InterPro" id="IPR054728">
    <property type="entry name" value="RsmB-like_ferredoxin"/>
</dbReference>
<feature type="domain" description="SAM-dependent MTase RsmB/NOP-type" evidence="15">
    <location>
        <begin position="172"/>
        <end position="448"/>
    </location>
</feature>
<keyword evidence="7 14" id="KW-0489">Methyltransferase</keyword>
<evidence type="ECO:0000256" key="10">
    <source>
        <dbReference type="ARBA" id="ARBA00022884"/>
    </source>
</evidence>
<keyword evidence="10 14" id="KW-0694">RNA-binding</keyword>
<dbReference type="PANTHER" id="PTHR22807">
    <property type="entry name" value="NOP2 YEAST -RELATED NOL1/NOP2/FMU SUN DOMAIN-CONTAINING"/>
    <property type="match status" value="1"/>
</dbReference>
<feature type="binding site" evidence="14">
    <location>
        <position position="315"/>
    </location>
    <ligand>
        <name>S-adenosyl-L-methionine</name>
        <dbReference type="ChEBI" id="CHEBI:59789"/>
    </ligand>
</feature>
<comment type="similarity">
    <text evidence="3 14">Belongs to the class I-like SAM-binding methyltransferase superfamily. RsmB/NOP family.</text>
</comment>
<dbReference type="Gene3D" id="1.10.940.10">
    <property type="entry name" value="NusB-like"/>
    <property type="match status" value="1"/>
</dbReference>
<proteinExistence type="inferred from homology"/>
<evidence type="ECO:0000256" key="13">
    <source>
        <dbReference type="ARBA" id="ARBA00047283"/>
    </source>
</evidence>
<evidence type="ECO:0000256" key="8">
    <source>
        <dbReference type="ARBA" id="ARBA00022679"/>
    </source>
</evidence>
<keyword evidence="5" id="KW-0963">Cytoplasm</keyword>
<dbReference type="InterPro" id="IPR018314">
    <property type="entry name" value="RsmB/NOL1/NOP2-like_CS"/>
</dbReference>
<feature type="binding site" evidence="14">
    <location>
        <begin position="261"/>
        <end position="267"/>
    </location>
    <ligand>
        <name>S-adenosyl-L-methionine</name>
        <dbReference type="ChEBI" id="CHEBI:59789"/>
    </ligand>
</feature>
<organism evidence="16 17">
    <name type="scientific">Enterococcus sulfureus ATCC 49903</name>
    <dbReference type="NCBI Taxonomy" id="1140003"/>
    <lineage>
        <taxon>Bacteria</taxon>
        <taxon>Bacillati</taxon>
        <taxon>Bacillota</taxon>
        <taxon>Bacilli</taxon>
        <taxon>Lactobacillales</taxon>
        <taxon>Enterococcaceae</taxon>
        <taxon>Enterococcus</taxon>
    </lineage>
</organism>
<dbReference type="SUPFAM" id="SSF48013">
    <property type="entry name" value="NusB-like"/>
    <property type="match status" value="1"/>
</dbReference>
<evidence type="ECO:0000256" key="14">
    <source>
        <dbReference type="PROSITE-ProRule" id="PRU01023"/>
    </source>
</evidence>
<evidence type="ECO:0000256" key="1">
    <source>
        <dbReference type="ARBA" id="ARBA00002724"/>
    </source>
</evidence>
<evidence type="ECO:0000256" key="12">
    <source>
        <dbReference type="ARBA" id="ARBA00031088"/>
    </source>
</evidence>
<dbReference type="InterPro" id="IPR029063">
    <property type="entry name" value="SAM-dependent_MTases_sf"/>
</dbReference>
<dbReference type="NCBIfam" id="TIGR00563">
    <property type="entry name" value="rsmB"/>
    <property type="match status" value="1"/>
</dbReference>
<dbReference type="EMBL" id="ASWO01000003">
    <property type="protein sequence ID" value="EOT86126.1"/>
    <property type="molecule type" value="Genomic_DNA"/>
</dbReference>
<protein>
    <recommendedName>
        <fullName evidence="4">16S rRNA (cytosine(967)-C(5))-methyltransferase</fullName>
        <ecNumber evidence="4">2.1.1.176</ecNumber>
    </recommendedName>
    <alternativeName>
        <fullName evidence="11">16S rRNA m5C967 methyltransferase</fullName>
    </alternativeName>
    <alternativeName>
        <fullName evidence="12">rRNA (cytosine-C(5)-)-methyltransferase RsmB</fullName>
    </alternativeName>
</protein>
<dbReference type="FunFam" id="3.40.50.150:FF:000022">
    <property type="entry name" value="Ribosomal RNA small subunit methyltransferase B"/>
    <property type="match status" value="1"/>
</dbReference>
<dbReference type="EC" id="2.1.1.176" evidence="4"/>
<evidence type="ECO:0000256" key="9">
    <source>
        <dbReference type="ARBA" id="ARBA00022691"/>
    </source>
</evidence>
<dbReference type="eggNOG" id="COG0144">
    <property type="taxonomic scope" value="Bacteria"/>
</dbReference>
<evidence type="ECO:0000259" key="15">
    <source>
        <dbReference type="PROSITE" id="PS51686"/>
    </source>
</evidence>
<dbReference type="Pfam" id="PF01189">
    <property type="entry name" value="Methyltr_RsmB-F"/>
    <property type="match status" value="1"/>
</dbReference>
<gene>
    <name evidence="16" type="ORF">I573_00879</name>
</gene>
<dbReference type="Pfam" id="PF22458">
    <property type="entry name" value="RsmF-B_ferredox"/>
    <property type="match status" value="1"/>
</dbReference>
<dbReference type="InterPro" id="IPR001678">
    <property type="entry name" value="MeTrfase_RsmB-F_NOP2_dom"/>
</dbReference>
<dbReference type="InterPro" id="IPR049560">
    <property type="entry name" value="MeTrfase_RsmB-F_NOP2_cat"/>
</dbReference>
<dbReference type="GO" id="GO:0005737">
    <property type="term" value="C:cytoplasm"/>
    <property type="evidence" value="ECO:0007669"/>
    <property type="project" value="UniProtKB-SubCell"/>
</dbReference>
<dbReference type="PATRIC" id="fig|1140003.3.peg.1649"/>
<keyword evidence="8 14" id="KW-0808">Transferase</keyword>
<evidence type="ECO:0000256" key="4">
    <source>
        <dbReference type="ARBA" id="ARBA00012140"/>
    </source>
</evidence>
<dbReference type="InterPro" id="IPR004573">
    <property type="entry name" value="rRNA_ssu_MeTfrase_B"/>
</dbReference>
<comment type="subcellular location">
    <subcellularLocation>
        <location evidence="2">Cytoplasm</location>
    </subcellularLocation>
</comment>
<keyword evidence="9 14" id="KW-0949">S-adenosyl-L-methionine</keyword>
<accession>S0KPC1</accession>
<dbReference type="InterPro" id="IPR023267">
    <property type="entry name" value="RCMT"/>
</dbReference>
<evidence type="ECO:0000256" key="2">
    <source>
        <dbReference type="ARBA" id="ARBA00004496"/>
    </source>
</evidence>
<evidence type="ECO:0000256" key="11">
    <source>
        <dbReference type="ARBA" id="ARBA00030399"/>
    </source>
</evidence>
<comment type="caution">
    <text evidence="16">The sequence shown here is derived from an EMBL/GenBank/DDBJ whole genome shotgun (WGS) entry which is preliminary data.</text>
</comment>
<keyword evidence="17" id="KW-1185">Reference proteome</keyword>
<name>S0KPC1_9ENTE</name>
<comment type="catalytic activity">
    <reaction evidence="13">
        <text>cytidine(967) in 16S rRNA + S-adenosyl-L-methionine = 5-methylcytidine(967) in 16S rRNA + S-adenosyl-L-homocysteine + H(+)</text>
        <dbReference type="Rhea" id="RHEA:42748"/>
        <dbReference type="Rhea" id="RHEA-COMP:10219"/>
        <dbReference type="Rhea" id="RHEA-COMP:10220"/>
        <dbReference type="ChEBI" id="CHEBI:15378"/>
        <dbReference type="ChEBI" id="CHEBI:57856"/>
        <dbReference type="ChEBI" id="CHEBI:59789"/>
        <dbReference type="ChEBI" id="CHEBI:74483"/>
        <dbReference type="ChEBI" id="CHEBI:82748"/>
        <dbReference type="EC" id="2.1.1.176"/>
    </reaction>
</comment>
<dbReference type="STRING" id="1140003.OMY_01711"/>
<dbReference type="OrthoDB" id="9810297at2"/>
<sequence>MKQSIEKTVRFVALSLIERVEKGGAYSNLLIKEEIERNQLNEKDARLLTELVYGTISNQIRLDFYLAPFLKKAKKVHPWVQQLLRLSVYQMEFLDKIPTHAIFNEAVEIAKHRGNPGIGKFVNGVLRTFQRQGAPTLETLQEDERLSVEFSLPMWFVKRLVAQIGHTQTQLLGESLMRPSHVSARVDTRQISRKKAIDFLHEEELEVRESYLSKYGVVAEKGFLAKSNLFKSGKMTIQDESSMLVAPVMQIQPEHHVLDACAAPGGKTTHIATFLDQEKGGRVTALDIHAHKVKLIEENATRLHVEEVVWAEKMDAREAGEQFASETFDRILVDAPCSGLGLIRRKPDIKFSKTEKDFANLPKIQLAILESVAPTLKSEGLLVYSTCTILDQENNEVVDAFLAKHPEFEKVTPEVNHYVQSAIKEDVLTIYPHTFHTDGFFISCLRKK</sequence>
<dbReference type="Gene3D" id="3.40.50.150">
    <property type="entry name" value="Vaccinia Virus protein VP39"/>
    <property type="match status" value="1"/>
</dbReference>
<dbReference type="InterPro" id="IPR035926">
    <property type="entry name" value="NusB-like_sf"/>
</dbReference>
<dbReference type="PROSITE" id="PS51686">
    <property type="entry name" value="SAM_MT_RSMB_NOP"/>
    <property type="match status" value="1"/>
</dbReference>
<dbReference type="Proteomes" id="UP000015961">
    <property type="component" value="Unassembled WGS sequence"/>
</dbReference>
<dbReference type="PRINTS" id="PR02008">
    <property type="entry name" value="RCMTFAMILY"/>
</dbReference>
<dbReference type="RefSeq" id="WP_016186148.1">
    <property type="nucleotide sequence ID" value="NZ_ASWO01000003.1"/>
</dbReference>
<feature type="binding site" evidence="14">
    <location>
        <position position="334"/>
    </location>
    <ligand>
        <name>S-adenosyl-L-methionine</name>
        <dbReference type="ChEBI" id="CHEBI:59789"/>
    </ligand>
</feature>
<dbReference type="PANTHER" id="PTHR22807:SF53">
    <property type="entry name" value="RIBOSOMAL RNA SMALL SUBUNIT METHYLTRANSFERASE B-RELATED"/>
    <property type="match status" value="1"/>
</dbReference>
<dbReference type="Gene3D" id="3.30.70.1170">
    <property type="entry name" value="Sun protein, domain 3"/>
    <property type="match status" value="1"/>
</dbReference>